<reference evidence="2 3" key="1">
    <citation type="journal article" date="2016" name="BMC Genomics">
        <title>Genomic analysis of the nitrate-respiring Sphingopyxis granuli (formerly Sphingomonas macrogoltabida) strain TFA.</title>
        <authorList>
            <person name="Garcia-Romero I."/>
            <person name="Perez-Pulido A.J."/>
            <person name="Gonzalez-Flores Y.E."/>
            <person name="Reyes-Ramirez F."/>
            <person name="Santero E."/>
            <person name="Floriano B."/>
        </authorList>
    </citation>
    <scope>NUCLEOTIDE SEQUENCE [LARGE SCALE GENOMIC DNA]</scope>
    <source>
        <strain evidence="2 3">TFA</strain>
    </source>
</reference>
<protein>
    <submittedName>
        <fullName evidence="2">Type I pilus protein CsuB</fullName>
    </submittedName>
</protein>
<dbReference type="AlphaFoldDB" id="A0AA86GJV6"/>
<dbReference type="SMART" id="SM00972">
    <property type="entry name" value="SCPU"/>
    <property type="match status" value="1"/>
</dbReference>
<evidence type="ECO:0000259" key="1">
    <source>
        <dbReference type="Pfam" id="PF05229"/>
    </source>
</evidence>
<accession>A0AA86GJV6</accession>
<evidence type="ECO:0000313" key="3">
    <source>
        <dbReference type="Proteomes" id="UP000058599"/>
    </source>
</evidence>
<keyword evidence="3" id="KW-1185">Reference proteome</keyword>
<dbReference type="InterPro" id="IPR053167">
    <property type="entry name" value="Spore_coat_component"/>
</dbReference>
<dbReference type="PANTHER" id="PTHR37089">
    <property type="entry name" value="PROTEIN U-RELATED"/>
    <property type="match status" value="1"/>
</dbReference>
<dbReference type="EMBL" id="CP012199">
    <property type="protein sequence ID" value="AMG73903.1"/>
    <property type="molecule type" value="Genomic_DNA"/>
</dbReference>
<evidence type="ECO:0000313" key="2">
    <source>
        <dbReference type="EMBL" id="AMG73903.1"/>
    </source>
</evidence>
<dbReference type="KEGG" id="sgi:SGRAN_1518"/>
<dbReference type="Pfam" id="PF05229">
    <property type="entry name" value="SCPU"/>
    <property type="match status" value="1"/>
</dbReference>
<feature type="domain" description="Spore coat protein U/FanG" evidence="1">
    <location>
        <begin position="43"/>
        <end position="191"/>
    </location>
</feature>
<dbReference type="InterPro" id="IPR007893">
    <property type="entry name" value="Spore_coat_U/FanG"/>
</dbReference>
<name>A0AA86GJV6_9SPHN</name>
<organism evidence="2 3">
    <name type="scientific">Sphingopyxis granuli</name>
    <dbReference type="NCBI Taxonomy" id="267128"/>
    <lineage>
        <taxon>Bacteria</taxon>
        <taxon>Pseudomonadati</taxon>
        <taxon>Pseudomonadota</taxon>
        <taxon>Alphaproteobacteria</taxon>
        <taxon>Sphingomonadales</taxon>
        <taxon>Sphingomonadaceae</taxon>
        <taxon>Sphingopyxis</taxon>
    </lineage>
</organism>
<dbReference type="Proteomes" id="UP000058599">
    <property type="component" value="Chromosome"/>
</dbReference>
<sequence>MPARLPLVRIPPHRAGHWTAALALVVLCGGGALSPERARAETSASFDVTASIVPGCSVDGLGTSGHAGTIGTLDFGSDSSLSTASHSASTTANQAIRLRCTPGVSLQMSIDGGAHAASGTRHLQLGADSTARIAYRLCDDAPCTQQIAIGGSVSHTISAADANDVRLPIHAALDLPGGLPPGTYSDTLMVTLSW</sequence>
<gene>
    <name evidence="2" type="ORF">SGRAN_1518</name>
</gene>
<proteinExistence type="predicted"/>